<dbReference type="SUPFAM" id="SSF52058">
    <property type="entry name" value="L domain-like"/>
    <property type="match status" value="1"/>
</dbReference>
<dbReference type="Pfam" id="PF13855">
    <property type="entry name" value="LRR_8"/>
    <property type="match status" value="1"/>
</dbReference>
<dbReference type="AlphaFoldDB" id="A0A0N5CNP9"/>
<evidence type="ECO:0000256" key="3">
    <source>
        <dbReference type="ARBA" id="ARBA00023242"/>
    </source>
</evidence>
<dbReference type="WBParaSite" id="TCLT_0000181601-mRNA-1">
    <property type="protein sequence ID" value="TCLT_0000181601-mRNA-1"/>
    <property type="gene ID" value="TCLT_0000181601"/>
</dbReference>
<dbReference type="Gene3D" id="3.80.10.10">
    <property type="entry name" value="Ribonuclease Inhibitor"/>
    <property type="match status" value="2"/>
</dbReference>
<dbReference type="PROSITE" id="PS51450">
    <property type="entry name" value="LRR"/>
    <property type="match status" value="1"/>
</dbReference>
<dbReference type="STRING" id="103827.A0A0N5CNP9"/>
<feature type="signal peptide" evidence="4">
    <location>
        <begin position="1"/>
        <end position="19"/>
    </location>
</feature>
<dbReference type="InterPro" id="IPR057437">
    <property type="entry name" value="PIF1/LRR1_PH"/>
</dbReference>
<evidence type="ECO:0000313" key="6">
    <source>
        <dbReference type="EMBL" id="VDM97455.1"/>
    </source>
</evidence>
<evidence type="ECO:0000256" key="1">
    <source>
        <dbReference type="ARBA" id="ARBA00022614"/>
    </source>
</evidence>
<dbReference type="PANTHER" id="PTHR48051:SF52">
    <property type="entry name" value="LEUCINE-RICH REPEAT PROTEIN 1"/>
    <property type="match status" value="1"/>
</dbReference>
<gene>
    <name evidence="6" type="ORF">TCLT_LOCUS1817</name>
</gene>
<dbReference type="EMBL" id="UYYF01000277">
    <property type="protein sequence ID" value="VDM97455.1"/>
    <property type="molecule type" value="Genomic_DNA"/>
</dbReference>
<dbReference type="Pfam" id="PF25344">
    <property type="entry name" value="PH_LRR1"/>
    <property type="match status" value="1"/>
</dbReference>
<evidence type="ECO:0000313" key="7">
    <source>
        <dbReference type="Proteomes" id="UP000276776"/>
    </source>
</evidence>
<keyword evidence="7" id="KW-1185">Reference proteome</keyword>
<dbReference type="OMA" id="VDSRWFG"/>
<proteinExistence type="predicted"/>
<organism evidence="8">
    <name type="scientific">Thelazia callipaeda</name>
    <name type="common">Oriental eyeworm</name>
    <name type="synonym">Parasitic nematode</name>
    <dbReference type="NCBI Taxonomy" id="103827"/>
    <lineage>
        <taxon>Eukaryota</taxon>
        <taxon>Metazoa</taxon>
        <taxon>Ecdysozoa</taxon>
        <taxon>Nematoda</taxon>
        <taxon>Chromadorea</taxon>
        <taxon>Rhabditida</taxon>
        <taxon>Spirurina</taxon>
        <taxon>Spiruromorpha</taxon>
        <taxon>Thelazioidea</taxon>
        <taxon>Thelaziidae</taxon>
        <taxon>Thelazia</taxon>
    </lineage>
</organism>
<dbReference type="OrthoDB" id="17912at2759"/>
<dbReference type="Pfam" id="PF00560">
    <property type="entry name" value="LRR_1"/>
    <property type="match status" value="1"/>
</dbReference>
<dbReference type="PANTHER" id="PTHR48051">
    <property type="match status" value="1"/>
</dbReference>
<dbReference type="InterPro" id="IPR003591">
    <property type="entry name" value="Leu-rich_rpt_typical-subtyp"/>
</dbReference>
<name>A0A0N5CNP9_THECL</name>
<protein>
    <submittedName>
        <fullName evidence="8">Leucine-rich repeat protein 1</fullName>
    </submittedName>
</protein>
<keyword evidence="4" id="KW-0732">Signal</keyword>
<dbReference type="GO" id="GO:0005737">
    <property type="term" value="C:cytoplasm"/>
    <property type="evidence" value="ECO:0007669"/>
    <property type="project" value="TreeGrafter"/>
</dbReference>
<keyword evidence="2" id="KW-0677">Repeat</keyword>
<reference evidence="6 7" key="2">
    <citation type="submission" date="2018-11" db="EMBL/GenBank/DDBJ databases">
        <authorList>
            <consortium name="Pathogen Informatics"/>
        </authorList>
    </citation>
    <scope>NUCLEOTIDE SEQUENCE [LARGE SCALE GENOMIC DNA]</scope>
</reference>
<dbReference type="InterPro" id="IPR050216">
    <property type="entry name" value="LRR_domain-containing"/>
</dbReference>
<evidence type="ECO:0000256" key="2">
    <source>
        <dbReference type="ARBA" id="ARBA00022737"/>
    </source>
</evidence>
<dbReference type="InterPro" id="IPR001611">
    <property type="entry name" value="Leu-rich_rpt"/>
</dbReference>
<accession>A0A0N5CNP9</accession>
<keyword evidence="1" id="KW-0433">Leucine-rich repeat</keyword>
<dbReference type="Proteomes" id="UP000276776">
    <property type="component" value="Unassembled WGS sequence"/>
</dbReference>
<keyword evidence="3" id="KW-0539">Nucleus</keyword>
<evidence type="ECO:0000256" key="4">
    <source>
        <dbReference type="SAM" id="SignalP"/>
    </source>
</evidence>
<evidence type="ECO:0000313" key="8">
    <source>
        <dbReference type="WBParaSite" id="TCLT_0000181601-mRNA-1"/>
    </source>
</evidence>
<reference evidence="8" key="1">
    <citation type="submission" date="2017-02" db="UniProtKB">
        <authorList>
            <consortium name="WormBaseParasite"/>
        </authorList>
    </citation>
    <scope>IDENTIFICATION</scope>
</reference>
<feature type="domain" description="PIF1/LRR1 pleckstrin homology" evidence="5">
    <location>
        <begin position="1"/>
        <end position="114"/>
    </location>
</feature>
<evidence type="ECO:0000259" key="5">
    <source>
        <dbReference type="Pfam" id="PF25344"/>
    </source>
</evidence>
<feature type="chain" id="PRO_5043126255" evidence="4">
    <location>
        <begin position="20"/>
        <end position="425"/>
    </location>
</feature>
<sequence length="425" mass="48488">MRLHCLVLIDSLLSSSVCTVRGRYRKKILLLRHGKTKRAGHCELVIINSRKQMEKVLQINSCSVRRFHFKSAVCGCVTIELQNPPLIICIKEAPVFSLRNFVVKIQQVLRGELVVLEDVKGIPSMDFAFPVKKLNICSQKDYEDNKRGFPSSLQELTVSNIGLTTVDSRWFGAINLVRLDLSSNKLGCSDIFQTKFLNIARLKLLKILILSGNEIECISDDLWRALPEKLTVLNLSANRISFLSPCSMRFPFLTHLFLSGNKIEELPRNIKKLKNLRFLDISYNALKFLPHEIKSLSLDTLDITAYNREEVPRVQRLLSELDQSKKQLIRVGSLFECAAAAILNQGIDPSPLPKWLYSVMVKSAEYCTSPTGKSKYFPASIVAKKVCLFILPNALYYDMKMQLKHFYQLIGIYNQERNRISCVVR</sequence>
<dbReference type="SMART" id="SM00369">
    <property type="entry name" value="LRR_TYP"/>
    <property type="match status" value="3"/>
</dbReference>
<dbReference type="InterPro" id="IPR032675">
    <property type="entry name" value="LRR_dom_sf"/>
</dbReference>